<dbReference type="InterPro" id="IPR000276">
    <property type="entry name" value="GPCR_Rhodpsn"/>
</dbReference>
<dbReference type="PROSITE" id="PS00237">
    <property type="entry name" value="G_PROTEIN_RECEP_F1_1"/>
    <property type="match status" value="1"/>
</dbReference>
<name>A0A667X824_9TELE</name>
<evidence type="ECO:0000256" key="8">
    <source>
        <dbReference type="ARBA" id="ARBA00023136"/>
    </source>
</evidence>
<evidence type="ECO:0000256" key="14">
    <source>
        <dbReference type="RuleBase" id="RU363047"/>
    </source>
</evidence>
<evidence type="ECO:0000256" key="3">
    <source>
        <dbReference type="ARBA" id="ARBA00022606"/>
    </source>
</evidence>
<keyword evidence="17" id="KW-1185">Reference proteome</keyword>
<dbReference type="GO" id="GO:0005886">
    <property type="term" value="C:plasma membrane"/>
    <property type="evidence" value="ECO:0007669"/>
    <property type="project" value="UniProtKB-SubCell"/>
</dbReference>
<keyword evidence="10 13" id="KW-0675">Receptor</keyword>
<dbReference type="GO" id="GO:0004930">
    <property type="term" value="F:G protein-coupled receptor activity"/>
    <property type="evidence" value="ECO:0007669"/>
    <property type="project" value="UniProtKB-KW"/>
</dbReference>
<dbReference type="InParanoid" id="A0A667X824"/>
<dbReference type="Ensembl" id="ENSMMDT00005008897.1">
    <property type="protein sequence ID" value="ENSMMDP00005008654.1"/>
    <property type="gene ID" value="ENSMMDG00005004772.1"/>
</dbReference>
<dbReference type="AlphaFoldDB" id="A0A667X824"/>
<keyword evidence="7 13" id="KW-0297">G-protein coupled receptor</keyword>
<evidence type="ECO:0000256" key="12">
    <source>
        <dbReference type="ARBA" id="ARBA00023224"/>
    </source>
</evidence>
<keyword evidence="3 14" id="KW-0716">Sensory transduction</keyword>
<evidence type="ECO:0000256" key="11">
    <source>
        <dbReference type="ARBA" id="ARBA00023180"/>
    </source>
</evidence>
<evidence type="ECO:0000256" key="1">
    <source>
        <dbReference type="ARBA" id="ARBA00004651"/>
    </source>
</evidence>
<evidence type="ECO:0000256" key="7">
    <source>
        <dbReference type="ARBA" id="ARBA00023040"/>
    </source>
</evidence>
<evidence type="ECO:0000313" key="16">
    <source>
        <dbReference type="Ensembl" id="ENSMMDP00005008654.1"/>
    </source>
</evidence>
<dbReference type="GO" id="GO:0005549">
    <property type="term" value="F:odorant binding"/>
    <property type="evidence" value="ECO:0007669"/>
    <property type="project" value="TreeGrafter"/>
</dbReference>
<keyword evidence="2 14" id="KW-1003">Cell membrane</keyword>
<evidence type="ECO:0000256" key="9">
    <source>
        <dbReference type="ARBA" id="ARBA00023157"/>
    </source>
</evidence>
<dbReference type="PROSITE" id="PS50262">
    <property type="entry name" value="G_PROTEIN_RECEP_F1_2"/>
    <property type="match status" value="1"/>
</dbReference>
<feature type="transmembrane region" description="Helical" evidence="14">
    <location>
        <begin position="205"/>
        <end position="228"/>
    </location>
</feature>
<sequence length="332" mass="37615">MRRCPLQYSCLCNTVSFVLVPYGTIEHLHRYAYFTVILSVYISIVFANTLLIVVICVERTLHEPMYVFLCSLFVNEIYGSTALMPQLMTQMFSETHEVSFVLCLLQMFCLYTAASVEYCNLAAMAYDRYVSICKPLHYSVIMNSRRVCGVVSLVWSYSFIRFSLTMSLTLPVAYCGNSVNQVFCDLKHVNSLACSDKYSRNIHNIAAGFLSILVPLVFIVFSYIRILTVCLKMSKQAQRKAISTCTPHIVSLLNLSIGCFFDIVLSRFSTDRVPAALRICLPLYLCFVQPLLNPVMYGVKTSKIRNTQRELLGSVGSLFPPCLLQAQQKTRI</sequence>
<organism evidence="16 17">
    <name type="scientific">Myripristis murdjan</name>
    <name type="common">pinecone soldierfish</name>
    <dbReference type="NCBI Taxonomy" id="586833"/>
    <lineage>
        <taxon>Eukaryota</taxon>
        <taxon>Metazoa</taxon>
        <taxon>Chordata</taxon>
        <taxon>Craniata</taxon>
        <taxon>Vertebrata</taxon>
        <taxon>Euteleostomi</taxon>
        <taxon>Actinopterygii</taxon>
        <taxon>Neopterygii</taxon>
        <taxon>Teleostei</taxon>
        <taxon>Neoteleostei</taxon>
        <taxon>Acanthomorphata</taxon>
        <taxon>Holocentriformes</taxon>
        <taxon>Holocentridae</taxon>
        <taxon>Myripristis</taxon>
    </lineage>
</organism>
<keyword evidence="5 14" id="KW-0552">Olfaction</keyword>
<dbReference type="Gene3D" id="1.20.1070.10">
    <property type="entry name" value="Rhodopsin 7-helix transmembrane proteins"/>
    <property type="match status" value="1"/>
</dbReference>
<proteinExistence type="inferred from homology"/>
<dbReference type="InterPro" id="IPR052921">
    <property type="entry name" value="GPCR1_Superfamily_Member"/>
</dbReference>
<dbReference type="GO" id="GO:0004984">
    <property type="term" value="F:olfactory receptor activity"/>
    <property type="evidence" value="ECO:0007669"/>
    <property type="project" value="InterPro"/>
</dbReference>
<evidence type="ECO:0000313" key="17">
    <source>
        <dbReference type="Proteomes" id="UP000472263"/>
    </source>
</evidence>
<feature type="transmembrane region" description="Helical" evidence="14">
    <location>
        <begin position="66"/>
        <end position="87"/>
    </location>
</feature>
<dbReference type="InterPro" id="IPR017452">
    <property type="entry name" value="GPCR_Rhodpsn_7TM"/>
</dbReference>
<accession>A0A667X824</accession>
<comment type="similarity">
    <text evidence="13">Belongs to the G-protein coupled receptor 1 family.</text>
</comment>
<dbReference type="PRINTS" id="PR00245">
    <property type="entry name" value="OLFACTORYR"/>
</dbReference>
<keyword evidence="8 14" id="KW-0472">Membrane</keyword>
<dbReference type="InterPro" id="IPR000725">
    <property type="entry name" value="Olfact_rcpt"/>
</dbReference>
<feature type="transmembrane region" description="Helical" evidence="14">
    <location>
        <begin position="99"/>
        <end position="126"/>
    </location>
</feature>
<reference evidence="16" key="1">
    <citation type="submission" date="2019-06" db="EMBL/GenBank/DDBJ databases">
        <authorList>
            <consortium name="Wellcome Sanger Institute Data Sharing"/>
        </authorList>
    </citation>
    <scope>NUCLEOTIDE SEQUENCE [LARGE SCALE GENOMIC DNA]</scope>
</reference>
<evidence type="ECO:0000256" key="13">
    <source>
        <dbReference type="RuleBase" id="RU000688"/>
    </source>
</evidence>
<evidence type="ECO:0000259" key="15">
    <source>
        <dbReference type="PROSITE" id="PS50262"/>
    </source>
</evidence>
<comment type="subcellular location">
    <subcellularLocation>
        <location evidence="1 14">Cell membrane</location>
        <topology evidence="1 14">Multi-pass membrane protein</topology>
    </subcellularLocation>
</comment>
<evidence type="ECO:0000256" key="2">
    <source>
        <dbReference type="ARBA" id="ARBA00022475"/>
    </source>
</evidence>
<keyword evidence="4 13" id="KW-0812">Transmembrane</keyword>
<reference evidence="16" key="2">
    <citation type="submission" date="2025-08" db="UniProtKB">
        <authorList>
            <consortium name="Ensembl"/>
        </authorList>
    </citation>
    <scope>IDENTIFICATION</scope>
</reference>
<feature type="domain" description="G-protein coupled receptors family 1 profile" evidence="15">
    <location>
        <begin position="47"/>
        <end position="297"/>
    </location>
</feature>
<dbReference type="GeneTree" id="ENSGT00950000183048"/>
<dbReference type="Pfam" id="PF13853">
    <property type="entry name" value="7tm_4"/>
    <property type="match status" value="1"/>
</dbReference>
<dbReference type="Proteomes" id="UP000472263">
    <property type="component" value="Chromosome 21"/>
</dbReference>
<reference evidence="16" key="3">
    <citation type="submission" date="2025-09" db="UniProtKB">
        <authorList>
            <consortium name="Ensembl"/>
        </authorList>
    </citation>
    <scope>IDENTIFICATION</scope>
</reference>
<feature type="transmembrane region" description="Helical" evidence="14">
    <location>
        <begin position="31"/>
        <end position="54"/>
    </location>
</feature>
<dbReference type="SUPFAM" id="SSF81321">
    <property type="entry name" value="Family A G protein-coupled receptor-like"/>
    <property type="match status" value="1"/>
</dbReference>
<keyword evidence="12 13" id="KW-0807">Transducer</keyword>
<evidence type="ECO:0000256" key="10">
    <source>
        <dbReference type="ARBA" id="ARBA00023170"/>
    </source>
</evidence>
<keyword evidence="9" id="KW-1015">Disulfide bond</keyword>
<dbReference type="PANTHER" id="PTHR26451:SF885">
    <property type="entry name" value="OLFACTORY RECEPTOR"/>
    <property type="match status" value="1"/>
</dbReference>
<dbReference type="PANTHER" id="PTHR26451">
    <property type="entry name" value="G_PROTEIN_RECEP_F1_2 DOMAIN-CONTAINING PROTEIN"/>
    <property type="match status" value="1"/>
</dbReference>
<keyword evidence="11" id="KW-0325">Glycoprotein</keyword>
<feature type="transmembrane region" description="Helical" evidence="14">
    <location>
        <begin position="147"/>
        <end position="164"/>
    </location>
</feature>
<dbReference type="FunFam" id="1.20.1070.10:FF:000024">
    <property type="entry name" value="Olfactory receptor"/>
    <property type="match status" value="1"/>
</dbReference>
<keyword evidence="6 14" id="KW-1133">Transmembrane helix</keyword>
<feature type="transmembrane region" description="Helical" evidence="14">
    <location>
        <begin position="275"/>
        <end position="299"/>
    </location>
</feature>
<feature type="transmembrane region" description="Helical" evidence="14">
    <location>
        <begin position="249"/>
        <end position="269"/>
    </location>
</feature>
<protein>
    <recommendedName>
        <fullName evidence="14">Olfactory receptor</fullName>
    </recommendedName>
</protein>
<evidence type="ECO:0000256" key="6">
    <source>
        <dbReference type="ARBA" id="ARBA00022989"/>
    </source>
</evidence>
<evidence type="ECO:0000256" key="5">
    <source>
        <dbReference type="ARBA" id="ARBA00022725"/>
    </source>
</evidence>
<dbReference type="PRINTS" id="PR00237">
    <property type="entry name" value="GPCRRHODOPSN"/>
</dbReference>
<evidence type="ECO:0000256" key="4">
    <source>
        <dbReference type="ARBA" id="ARBA00022692"/>
    </source>
</evidence>
<dbReference type="FunCoup" id="A0A667X824">
    <property type="interactions" value="246"/>
</dbReference>